<name>A0A6L2R655_9BACT</name>
<keyword evidence="2" id="KW-0472">Membrane</keyword>
<protein>
    <recommendedName>
        <fullName evidence="3">SPOR domain-containing protein</fullName>
    </recommendedName>
</protein>
<dbReference type="SUPFAM" id="SSF110997">
    <property type="entry name" value="Sporulation related repeat"/>
    <property type="match status" value="1"/>
</dbReference>
<dbReference type="InterPro" id="IPR007730">
    <property type="entry name" value="SPOR-like_dom"/>
</dbReference>
<feature type="domain" description="SPOR" evidence="3">
    <location>
        <begin position="177"/>
        <end position="253"/>
    </location>
</feature>
<dbReference type="AlphaFoldDB" id="A0A6L2R655"/>
<feature type="transmembrane region" description="Helical" evidence="2">
    <location>
        <begin position="21"/>
        <end position="46"/>
    </location>
</feature>
<reference evidence="4 5" key="1">
    <citation type="journal article" date="2020" name="ISME J.">
        <title>Parallel Reductive Genome Evolution in Desulfovibrio Ectosymbionts Independently Acquired by Trichonympha Protists in the Termite Gut.</title>
        <authorList>
            <person name="Takeuchi M."/>
            <person name="Kuwahara H."/>
            <person name="Murakami T."/>
            <person name="Takahashi K."/>
            <person name="Kajitani R."/>
            <person name="Toyoda A."/>
            <person name="Itoh T."/>
            <person name="Ohkuma M."/>
            <person name="Hongoh Y."/>
        </authorList>
    </citation>
    <scope>NUCLEOTIDE SEQUENCE [LARGE SCALE GENOMIC DNA]</scope>
    <source>
        <strain evidence="4">ZnDsv-02</strain>
    </source>
</reference>
<dbReference type="PROSITE" id="PS51724">
    <property type="entry name" value="SPOR"/>
    <property type="match status" value="1"/>
</dbReference>
<proteinExistence type="predicted"/>
<feature type="region of interest" description="Disordered" evidence="1">
    <location>
        <begin position="73"/>
        <end position="179"/>
    </location>
</feature>
<evidence type="ECO:0000259" key="3">
    <source>
        <dbReference type="PROSITE" id="PS51724"/>
    </source>
</evidence>
<dbReference type="EMBL" id="BLLL01000008">
    <property type="protein sequence ID" value="GFH63040.1"/>
    <property type="molecule type" value="Genomic_DNA"/>
</dbReference>
<feature type="compositionally biased region" description="Polar residues" evidence="1">
    <location>
        <begin position="123"/>
        <end position="141"/>
    </location>
</feature>
<evidence type="ECO:0000256" key="2">
    <source>
        <dbReference type="SAM" id="Phobius"/>
    </source>
</evidence>
<dbReference type="Proteomes" id="UP000505077">
    <property type="component" value="Unassembled WGS sequence"/>
</dbReference>
<dbReference type="InterPro" id="IPR036680">
    <property type="entry name" value="SPOR-like_sf"/>
</dbReference>
<keyword evidence="2" id="KW-1133">Transmembrane helix</keyword>
<evidence type="ECO:0000256" key="1">
    <source>
        <dbReference type="SAM" id="MobiDB-lite"/>
    </source>
</evidence>
<organism evidence="4 5">
    <name type="scientific">Candidatus Desulfovibrio kirbyi</name>
    <dbReference type="NCBI Taxonomy" id="2696086"/>
    <lineage>
        <taxon>Bacteria</taxon>
        <taxon>Pseudomonadati</taxon>
        <taxon>Thermodesulfobacteriota</taxon>
        <taxon>Desulfovibrionia</taxon>
        <taxon>Desulfovibrionales</taxon>
        <taxon>Desulfovibrionaceae</taxon>
        <taxon>Desulfovibrio</taxon>
    </lineage>
</organism>
<dbReference type="Pfam" id="PF05036">
    <property type="entry name" value="SPOR"/>
    <property type="match status" value="1"/>
</dbReference>
<dbReference type="GO" id="GO:0042834">
    <property type="term" value="F:peptidoglycan binding"/>
    <property type="evidence" value="ECO:0007669"/>
    <property type="project" value="InterPro"/>
</dbReference>
<dbReference type="Gene3D" id="3.30.70.1070">
    <property type="entry name" value="Sporulation related repeat"/>
    <property type="match status" value="1"/>
</dbReference>
<gene>
    <name evidence="4" type="ORF">ZNDK_0811</name>
</gene>
<sequence length="264" mass="28668">MSQRKNRVKKNASETDAPKRFAINFSSTAATALTLALVAVVGWAFFMGFMVGRGQNPEQPVEQIANALHIAPAFSPDKKPLPETGDAPQESADAKHEQNQPTPKNVPLKQDQSVAANQPDAPLNTSSVPPDTSRESYQFSHPQGAALSAWGIPDTGAKTKPQPPLSLQVQSRQGQKNTPRFDYTYQIAAFKTQKEADSLRAKLESRGLKARQNKNGKVFLVLVSLRGSDTDAATLCEELQKMGLGAPTLTSKKPVAAPERKQRR</sequence>
<evidence type="ECO:0000313" key="5">
    <source>
        <dbReference type="Proteomes" id="UP000505077"/>
    </source>
</evidence>
<keyword evidence="2" id="KW-0812">Transmembrane</keyword>
<evidence type="ECO:0000313" key="4">
    <source>
        <dbReference type="EMBL" id="GFH63040.1"/>
    </source>
</evidence>
<feature type="compositionally biased region" description="Polar residues" evidence="1">
    <location>
        <begin position="165"/>
        <end position="178"/>
    </location>
</feature>
<accession>A0A6L2R655</accession>
<feature type="region of interest" description="Disordered" evidence="1">
    <location>
        <begin position="244"/>
        <end position="264"/>
    </location>
</feature>
<comment type="caution">
    <text evidence="4">The sequence shown here is derived from an EMBL/GenBank/DDBJ whole genome shotgun (WGS) entry which is preliminary data.</text>
</comment>